<dbReference type="OrthoDB" id="9783047at2"/>
<dbReference type="NCBIfam" id="TIGR01730">
    <property type="entry name" value="RND_mfp"/>
    <property type="match status" value="1"/>
</dbReference>
<dbReference type="Pfam" id="PF25967">
    <property type="entry name" value="RND-MFP_C"/>
    <property type="match status" value="1"/>
</dbReference>
<dbReference type="GO" id="GO:0022857">
    <property type="term" value="F:transmembrane transporter activity"/>
    <property type="evidence" value="ECO:0007669"/>
    <property type="project" value="InterPro"/>
</dbReference>
<feature type="domain" description="Multidrug resistance protein MdtA-like C-terminal permuted SH3" evidence="8">
    <location>
        <begin position="315"/>
        <end position="373"/>
    </location>
</feature>
<dbReference type="Pfam" id="PF25917">
    <property type="entry name" value="BSH_RND"/>
    <property type="match status" value="1"/>
</dbReference>
<dbReference type="PANTHER" id="PTHR30158:SF3">
    <property type="entry name" value="MULTIDRUG EFFLUX PUMP SUBUNIT ACRA-RELATED"/>
    <property type="match status" value="1"/>
</dbReference>
<dbReference type="InterPro" id="IPR058627">
    <property type="entry name" value="MdtA-like_C"/>
</dbReference>
<dbReference type="PANTHER" id="PTHR30158">
    <property type="entry name" value="ACRA/E-RELATED COMPONENT OF DRUG EFFLUX TRANSPORTER"/>
    <property type="match status" value="1"/>
</dbReference>
<proteinExistence type="inferred from homology"/>
<dbReference type="Proteomes" id="UP000196138">
    <property type="component" value="Chromosome"/>
</dbReference>
<feature type="domain" description="Multidrug resistance protein MdtA-like barrel-sandwich hybrid" evidence="6">
    <location>
        <begin position="74"/>
        <end position="217"/>
    </location>
</feature>
<evidence type="ECO:0000256" key="1">
    <source>
        <dbReference type="ARBA" id="ARBA00004196"/>
    </source>
</evidence>
<dbReference type="Gene3D" id="1.10.287.470">
    <property type="entry name" value="Helix hairpin bin"/>
    <property type="match status" value="1"/>
</dbReference>
<feature type="signal peptide" evidence="4">
    <location>
        <begin position="1"/>
        <end position="32"/>
    </location>
</feature>
<dbReference type="AlphaFoldDB" id="A0A1Y0EJE5"/>
<evidence type="ECO:0000259" key="6">
    <source>
        <dbReference type="Pfam" id="PF25917"/>
    </source>
</evidence>
<dbReference type="PROSITE" id="PS51257">
    <property type="entry name" value="PROKAR_LIPOPROTEIN"/>
    <property type="match status" value="1"/>
</dbReference>
<evidence type="ECO:0000256" key="2">
    <source>
        <dbReference type="ARBA" id="ARBA00009477"/>
    </source>
</evidence>
<keyword evidence="10" id="KW-1185">Reference proteome</keyword>
<dbReference type="Pfam" id="PF25876">
    <property type="entry name" value="HH_MFP_RND"/>
    <property type="match status" value="1"/>
</dbReference>
<dbReference type="InterPro" id="IPR058626">
    <property type="entry name" value="MdtA-like_b-barrel"/>
</dbReference>
<evidence type="ECO:0000259" key="7">
    <source>
        <dbReference type="Pfam" id="PF25944"/>
    </source>
</evidence>
<dbReference type="RefSeq" id="WP_087276829.1">
    <property type="nucleotide sequence ID" value="NZ_CP021455.1"/>
</dbReference>
<dbReference type="Gene3D" id="2.40.50.100">
    <property type="match status" value="1"/>
</dbReference>
<comment type="subcellular location">
    <subcellularLocation>
        <location evidence="1">Cell envelope</location>
    </subcellularLocation>
</comment>
<evidence type="ECO:0000256" key="3">
    <source>
        <dbReference type="SAM" id="MobiDB-lite"/>
    </source>
</evidence>
<sequence>MTRPDASNVPVGKRSLQLAILPLALAIAMGLAACGQKDEKPQGPPPPPEVGVVTAEPTTVGLVSDLPGRLESSRVAEVRARASGIVLKRVFREGSDVKAGQVLYEIDPAPYKAALQNAEASLAQAQATLAQASSTAARYRPLVQANAVSKQEYDVAVANEKQARAQVSAGKAAVDTARINLGYATVTAPISGRIGRSQVTEGALVGQTDQTPLATIQQVNPLYVNLTQSASEVLALRSQLADGKLASAGADAAKVKILAEDGKPYPHEGKLLFSDLTVDPGTGQVSVRAEVANPDGMLLPGMYVRVRIEQAQIENAILLPQQAVTRGAQDTVMIIGDDGSVTPRTVTVSGQKDGQWIVVDGLKTGEKVMVDGFMKLQMGTKTVKPVPWAKGGGANPAASGASAPASAASK</sequence>
<dbReference type="KEGG" id="cser:CCO03_02515"/>
<name>A0A1Y0EJE5_9BURK</name>
<reference evidence="9 10" key="1">
    <citation type="submission" date="2017-05" db="EMBL/GenBank/DDBJ databases">
        <authorList>
            <person name="Song R."/>
            <person name="Chenine A.L."/>
            <person name="Ruprecht R.M."/>
        </authorList>
    </citation>
    <scope>NUCLEOTIDE SEQUENCE [LARGE SCALE GENOMIC DNA]</scope>
    <source>
        <strain evidence="9 10">DSM 26136</strain>
    </source>
</reference>
<dbReference type="FunFam" id="2.40.420.20:FF:000001">
    <property type="entry name" value="Efflux RND transporter periplasmic adaptor subunit"/>
    <property type="match status" value="1"/>
</dbReference>
<dbReference type="Gene3D" id="2.40.420.20">
    <property type="match status" value="1"/>
</dbReference>
<feature type="domain" description="Multidrug resistance protein MdtA-like alpha-helical hairpin" evidence="5">
    <location>
        <begin position="115"/>
        <end position="184"/>
    </location>
</feature>
<keyword evidence="4" id="KW-0732">Signal</keyword>
<gene>
    <name evidence="9" type="ORF">CCO03_02515</name>
</gene>
<dbReference type="GO" id="GO:0005886">
    <property type="term" value="C:plasma membrane"/>
    <property type="evidence" value="ECO:0007669"/>
    <property type="project" value="UniProtKB-SubCell"/>
</dbReference>
<evidence type="ECO:0000313" key="10">
    <source>
        <dbReference type="Proteomes" id="UP000196138"/>
    </source>
</evidence>
<organism evidence="9 10">
    <name type="scientific">Comamonas serinivorans</name>
    <dbReference type="NCBI Taxonomy" id="1082851"/>
    <lineage>
        <taxon>Bacteria</taxon>
        <taxon>Pseudomonadati</taxon>
        <taxon>Pseudomonadota</taxon>
        <taxon>Betaproteobacteria</taxon>
        <taxon>Burkholderiales</taxon>
        <taxon>Comamonadaceae</taxon>
        <taxon>Comamonas</taxon>
    </lineage>
</organism>
<dbReference type="SUPFAM" id="SSF111369">
    <property type="entry name" value="HlyD-like secretion proteins"/>
    <property type="match status" value="1"/>
</dbReference>
<dbReference type="Gene3D" id="2.40.30.170">
    <property type="match status" value="1"/>
</dbReference>
<accession>A0A1Y0EJE5</accession>
<evidence type="ECO:0000313" key="9">
    <source>
        <dbReference type="EMBL" id="ARU03707.1"/>
    </source>
</evidence>
<dbReference type="Pfam" id="PF25944">
    <property type="entry name" value="Beta-barrel_RND"/>
    <property type="match status" value="1"/>
</dbReference>
<dbReference type="EMBL" id="CP021455">
    <property type="protein sequence ID" value="ARU03707.1"/>
    <property type="molecule type" value="Genomic_DNA"/>
</dbReference>
<feature type="region of interest" description="Disordered" evidence="3">
    <location>
        <begin position="391"/>
        <end position="410"/>
    </location>
</feature>
<feature type="domain" description="Multidrug resistance protein MdtA-like beta-barrel" evidence="7">
    <location>
        <begin position="221"/>
        <end position="310"/>
    </location>
</feature>
<protein>
    <submittedName>
        <fullName evidence="9">Efflux transporter periplasmic adaptor subunit</fullName>
    </submittedName>
</protein>
<feature type="compositionally biased region" description="Low complexity" evidence="3">
    <location>
        <begin position="395"/>
        <end position="410"/>
    </location>
</feature>
<comment type="similarity">
    <text evidence="2">Belongs to the membrane fusion protein (MFP) (TC 8.A.1) family.</text>
</comment>
<evidence type="ECO:0000256" key="4">
    <source>
        <dbReference type="SAM" id="SignalP"/>
    </source>
</evidence>
<dbReference type="InterPro" id="IPR006143">
    <property type="entry name" value="RND_pump_MFP"/>
</dbReference>
<evidence type="ECO:0000259" key="8">
    <source>
        <dbReference type="Pfam" id="PF25967"/>
    </source>
</evidence>
<dbReference type="InterPro" id="IPR058624">
    <property type="entry name" value="MdtA-like_HH"/>
</dbReference>
<evidence type="ECO:0000259" key="5">
    <source>
        <dbReference type="Pfam" id="PF25876"/>
    </source>
</evidence>
<dbReference type="GO" id="GO:0046677">
    <property type="term" value="P:response to antibiotic"/>
    <property type="evidence" value="ECO:0007669"/>
    <property type="project" value="TreeGrafter"/>
</dbReference>
<dbReference type="InterPro" id="IPR058625">
    <property type="entry name" value="MdtA-like_BSH"/>
</dbReference>
<feature type="chain" id="PRO_5013027830" evidence="4">
    <location>
        <begin position="33"/>
        <end position="410"/>
    </location>
</feature>